<protein>
    <submittedName>
        <fullName evidence="4">LLM class flavin-dependent oxidoreductase</fullName>
    </submittedName>
</protein>
<dbReference type="SUPFAM" id="SSF51679">
    <property type="entry name" value="Bacterial luciferase-like"/>
    <property type="match status" value="1"/>
</dbReference>
<feature type="domain" description="Luciferase-like" evidence="3">
    <location>
        <begin position="8"/>
        <end position="282"/>
    </location>
</feature>
<dbReference type="InterPro" id="IPR011251">
    <property type="entry name" value="Luciferase-like_dom"/>
</dbReference>
<reference evidence="4 5" key="1">
    <citation type="submission" date="2019-03" db="EMBL/GenBank/DDBJ databases">
        <title>Draft genome sequences of novel Actinobacteria.</title>
        <authorList>
            <person name="Sahin N."/>
            <person name="Ay H."/>
            <person name="Saygin H."/>
        </authorList>
    </citation>
    <scope>NUCLEOTIDE SEQUENCE [LARGE SCALE GENOMIC DNA]</scope>
    <source>
        <strain evidence="4 5">JCM 30547</strain>
    </source>
</reference>
<proteinExistence type="predicted"/>
<dbReference type="OrthoDB" id="3284378at2"/>
<dbReference type="AlphaFoldDB" id="A0A4R4QG79"/>
<comment type="caution">
    <text evidence="4">The sequence shown here is derived from an EMBL/GenBank/DDBJ whole genome shotgun (WGS) entry which is preliminary data.</text>
</comment>
<organism evidence="4 5">
    <name type="scientific">Kribbella albertanoniae</name>
    <dbReference type="NCBI Taxonomy" id="1266829"/>
    <lineage>
        <taxon>Bacteria</taxon>
        <taxon>Bacillati</taxon>
        <taxon>Actinomycetota</taxon>
        <taxon>Actinomycetes</taxon>
        <taxon>Propionibacteriales</taxon>
        <taxon>Kribbellaceae</taxon>
        <taxon>Kribbella</taxon>
    </lineage>
</organism>
<name>A0A4R4QG79_9ACTN</name>
<dbReference type="EMBL" id="SMKA01000006">
    <property type="protein sequence ID" value="TDC34681.1"/>
    <property type="molecule type" value="Genomic_DNA"/>
</dbReference>
<dbReference type="PANTHER" id="PTHR43244">
    <property type="match status" value="1"/>
</dbReference>
<dbReference type="CDD" id="cd01097">
    <property type="entry name" value="Tetrahydromethanopterin_reductase"/>
    <property type="match status" value="1"/>
</dbReference>
<keyword evidence="1" id="KW-0560">Oxidoreductase</keyword>
<dbReference type="GO" id="GO:0016705">
    <property type="term" value="F:oxidoreductase activity, acting on paired donors, with incorporation or reduction of molecular oxygen"/>
    <property type="evidence" value="ECO:0007669"/>
    <property type="project" value="InterPro"/>
</dbReference>
<feature type="region of interest" description="Disordered" evidence="2">
    <location>
        <begin position="312"/>
        <end position="331"/>
    </location>
</feature>
<dbReference type="Proteomes" id="UP000295075">
    <property type="component" value="Unassembled WGS sequence"/>
</dbReference>
<dbReference type="InterPro" id="IPR050564">
    <property type="entry name" value="F420-G6PD/mer"/>
</dbReference>
<dbReference type="InterPro" id="IPR036661">
    <property type="entry name" value="Luciferase-like_sf"/>
</dbReference>
<dbReference type="Gene3D" id="3.20.20.30">
    <property type="entry name" value="Luciferase-like domain"/>
    <property type="match status" value="1"/>
</dbReference>
<evidence type="ECO:0000259" key="3">
    <source>
        <dbReference type="Pfam" id="PF00296"/>
    </source>
</evidence>
<dbReference type="PANTHER" id="PTHR43244:SF1">
    <property type="entry name" value="5,10-METHYLENETETRAHYDROMETHANOPTERIN REDUCTASE"/>
    <property type="match status" value="1"/>
</dbReference>
<dbReference type="Pfam" id="PF00296">
    <property type="entry name" value="Bac_luciferase"/>
    <property type="match status" value="1"/>
</dbReference>
<keyword evidence="5" id="KW-1185">Reference proteome</keyword>
<evidence type="ECO:0000313" key="4">
    <source>
        <dbReference type="EMBL" id="TDC34681.1"/>
    </source>
</evidence>
<gene>
    <name evidence="4" type="ORF">E1261_03290</name>
</gene>
<sequence length="331" mass="34859">METREDIIRRTAVLADDLGYEAFALPEAWGIDSTVLLTQIGLQTRRITLVAGVLSVWGRTPATLAMTATTLYRASDGRFVLGLGTSTAPLVEGFHRIPFEHPAARLREVTSEVRRLVNGGRAQHNPELTARPLALGVPAIPDLPIWIAAIGERTIEVAADLADGWFPLFQTRASIADRAARFTRPVTVAAGPLTVAAADPEAARSAVASGLAWYLCAMGSDYAASATRQGHGAAVQAVMAANPRPSVLGGVVPLQAQALLDEFGVWGTPDNVRLALADWDEAADIVMLGLPPGLPWAQIEATLHAAAPGSHERSARLLDQSAGAALPAESP</sequence>
<evidence type="ECO:0000256" key="2">
    <source>
        <dbReference type="SAM" id="MobiDB-lite"/>
    </source>
</evidence>
<accession>A0A4R4QG79</accession>
<evidence type="ECO:0000256" key="1">
    <source>
        <dbReference type="ARBA" id="ARBA00023002"/>
    </source>
</evidence>
<evidence type="ECO:0000313" key="5">
    <source>
        <dbReference type="Proteomes" id="UP000295075"/>
    </source>
</evidence>